<evidence type="ECO:0000313" key="2">
    <source>
        <dbReference type="Proteomes" id="UP000499080"/>
    </source>
</evidence>
<comment type="caution">
    <text evidence="1">The sequence shown here is derived from an EMBL/GenBank/DDBJ whole genome shotgun (WGS) entry which is preliminary data.</text>
</comment>
<organism evidence="1 2">
    <name type="scientific">Araneus ventricosus</name>
    <name type="common">Orbweaver spider</name>
    <name type="synonym">Epeira ventricosa</name>
    <dbReference type="NCBI Taxonomy" id="182803"/>
    <lineage>
        <taxon>Eukaryota</taxon>
        <taxon>Metazoa</taxon>
        <taxon>Ecdysozoa</taxon>
        <taxon>Arthropoda</taxon>
        <taxon>Chelicerata</taxon>
        <taxon>Arachnida</taxon>
        <taxon>Araneae</taxon>
        <taxon>Araneomorphae</taxon>
        <taxon>Entelegynae</taxon>
        <taxon>Araneoidea</taxon>
        <taxon>Araneidae</taxon>
        <taxon>Araneus</taxon>
    </lineage>
</organism>
<protein>
    <submittedName>
        <fullName evidence="1">Uncharacterized protein</fullName>
    </submittedName>
</protein>
<dbReference type="EMBL" id="BGPR01000065">
    <property type="protein sequence ID" value="GBL89595.1"/>
    <property type="molecule type" value="Genomic_DNA"/>
</dbReference>
<keyword evidence="2" id="KW-1185">Reference proteome</keyword>
<gene>
    <name evidence="1" type="ORF">AVEN_87913_1</name>
</gene>
<accession>A0A4Y2BDZ5</accession>
<name>A0A4Y2BDZ5_ARAVE</name>
<reference evidence="1 2" key="1">
    <citation type="journal article" date="2019" name="Sci. Rep.">
        <title>Orb-weaving spider Araneus ventricosus genome elucidates the spidroin gene catalogue.</title>
        <authorList>
            <person name="Kono N."/>
            <person name="Nakamura H."/>
            <person name="Ohtoshi R."/>
            <person name="Moran D.A.P."/>
            <person name="Shinohara A."/>
            <person name="Yoshida Y."/>
            <person name="Fujiwara M."/>
            <person name="Mori M."/>
            <person name="Tomita M."/>
            <person name="Arakawa K."/>
        </authorList>
    </citation>
    <scope>NUCLEOTIDE SEQUENCE [LARGE SCALE GENOMIC DNA]</scope>
</reference>
<proteinExistence type="predicted"/>
<dbReference type="Proteomes" id="UP000499080">
    <property type="component" value="Unassembled WGS sequence"/>
</dbReference>
<evidence type="ECO:0000313" key="1">
    <source>
        <dbReference type="EMBL" id="GBL89595.1"/>
    </source>
</evidence>
<sequence length="188" mass="20953">MLATRSENPYLYGDLIYVLVGPPSLPWYPGQLKEWALQQLRSLRSEYPTTASSKEVRIVIGDRGEPLFIRRPHATYSGAAQSCPGIRSTEDRRCSSSDAEVGVLTAIASSRRRYIVISDSLTAQDQGENLAYYTDSRIRICACGAASPALVSGQLKNGLQQSDSLRFDILTATSWLRRRYGYCHRGDR</sequence>
<dbReference type="AlphaFoldDB" id="A0A4Y2BDZ5"/>